<evidence type="ECO:0000313" key="4">
    <source>
        <dbReference type="Proteomes" id="UP001149719"/>
    </source>
</evidence>
<dbReference type="PANTHER" id="PTHR30006:SF25">
    <property type="entry name" value="PHOSPHOGLYCERATE TRANSPORT REGULATORY PROTEIN PGTC"/>
    <property type="match status" value="1"/>
</dbReference>
<dbReference type="EMBL" id="JAPUBN010000017">
    <property type="protein sequence ID" value="MCZ2722439.1"/>
    <property type="molecule type" value="Genomic_DNA"/>
</dbReference>
<dbReference type="Proteomes" id="UP001149719">
    <property type="component" value="Unassembled WGS sequence"/>
</dbReference>
<dbReference type="SUPFAM" id="SSF53850">
    <property type="entry name" value="Periplasmic binding protein-like II"/>
    <property type="match status" value="1"/>
</dbReference>
<dbReference type="Pfam" id="PF13343">
    <property type="entry name" value="SBP_bac_6"/>
    <property type="match status" value="1"/>
</dbReference>
<accession>A0ABT4JVM5</accession>
<feature type="chain" id="PRO_5045132152" evidence="2">
    <location>
        <begin position="19"/>
        <end position="350"/>
    </location>
</feature>
<evidence type="ECO:0000256" key="1">
    <source>
        <dbReference type="ARBA" id="ARBA00022729"/>
    </source>
</evidence>
<comment type="caution">
    <text evidence="3">The sequence shown here is derived from an EMBL/GenBank/DDBJ whole genome shotgun (WGS) entry which is preliminary data.</text>
</comment>
<feature type="signal peptide" evidence="2">
    <location>
        <begin position="1"/>
        <end position="18"/>
    </location>
</feature>
<keyword evidence="4" id="KW-1185">Reference proteome</keyword>
<name>A0ABT4JVM5_9GAMM</name>
<evidence type="ECO:0000313" key="3">
    <source>
        <dbReference type="EMBL" id="MCZ2722439.1"/>
    </source>
</evidence>
<dbReference type="RefSeq" id="WP_269126067.1">
    <property type="nucleotide sequence ID" value="NZ_JAPUBN010000017.1"/>
</dbReference>
<dbReference type="Gene3D" id="3.40.190.10">
    <property type="entry name" value="Periplasmic binding protein-like II"/>
    <property type="match status" value="2"/>
</dbReference>
<gene>
    <name evidence="3" type="ORF">O1D97_12670</name>
</gene>
<proteinExistence type="predicted"/>
<keyword evidence="1 2" id="KW-0732">Signal</keyword>
<reference evidence="3" key="1">
    <citation type="submission" date="2022-12" db="EMBL/GenBank/DDBJ databases">
        <title>Marinomonas 15G1-11 sp. nov, isolated from marine algae.</title>
        <authorList>
            <person name="Butt M."/>
            <person name="Choi D.G."/>
            <person name="Kim J.M."/>
            <person name="Lee J.K."/>
            <person name="Baek J.H."/>
            <person name="Jeon C.O."/>
        </authorList>
    </citation>
    <scope>NUCLEOTIDE SEQUENCE</scope>
    <source>
        <strain evidence="3">15G1-11</strain>
    </source>
</reference>
<organism evidence="3 4">
    <name type="scientific">Marinomonas phaeophyticola</name>
    <dbReference type="NCBI Taxonomy" id="3004091"/>
    <lineage>
        <taxon>Bacteria</taxon>
        <taxon>Pseudomonadati</taxon>
        <taxon>Pseudomonadota</taxon>
        <taxon>Gammaproteobacteria</taxon>
        <taxon>Oceanospirillales</taxon>
        <taxon>Oceanospirillaceae</taxon>
        <taxon>Marinomonas</taxon>
    </lineage>
</organism>
<evidence type="ECO:0000256" key="2">
    <source>
        <dbReference type="SAM" id="SignalP"/>
    </source>
</evidence>
<sequence length="350" mass="39752">MNKPVFILLLLLIPSIEAASVKFSFESDVFERSVLAIYGAADYPEIAPIINAFQRKYPTIKVVYTEWSTNALYDAFLENEVAHPDIMLSSAMDLQFKLVNDGHAISHTSTETERLPNGASWRNQIFGFTSEPAVFAFNTDVLGDQDIPHTRTQLVQFIQQNSHQLNNKIGNFDIENTGIGYLVLGHDRLQTNSYYRLLEVLGKTNARSFTSSSSMLKALSTGELLLAYNINGSYANTWSKSYPKIKVVIPKDYTTVFMRSAFIPKKAQNVFDAKRFIDFILSDEGQLALSSETSFNPIRQELITEEKRVFIGSSSSLRPIPLDLSLLIFTDKMKREVILNEWEYFMKDFD</sequence>
<dbReference type="PANTHER" id="PTHR30006">
    <property type="entry name" value="THIAMINE-BINDING PERIPLASMIC PROTEIN-RELATED"/>
    <property type="match status" value="1"/>
</dbReference>
<protein>
    <submittedName>
        <fullName evidence="3">ABC transporter substrate-binding protein</fullName>
    </submittedName>
</protein>